<dbReference type="Pfam" id="PF17846">
    <property type="entry name" value="XRN_M"/>
    <property type="match status" value="1"/>
</dbReference>
<dbReference type="PANTHER" id="PTHR12341">
    <property type="entry name" value="5'-&gt;3' EXORIBONUCLEASE"/>
    <property type="match status" value="1"/>
</dbReference>
<feature type="region of interest" description="Disordered" evidence="12">
    <location>
        <begin position="777"/>
        <end position="894"/>
    </location>
</feature>
<dbReference type="InterPro" id="IPR004859">
    <property type="entry name" value="Xrn1_N"/>
</dbReference>
<feature type="region of interest" description="Disordered" evidence="12">
    <location>
        <begin position="463"/>
        <end position="506"/>
    </location>
</feature>
<feature type="region of interest" description="Disordered" evidence="12">
    <location>
        <begin position="935"/>
        <end position="1011"/>
    </location>
</feature>
<evidence type="ECO:0000256" key="8">
    <source>
        <dbReference type="ARBA" id="ARBA00022833"/>
    </source>
</evidence>
<name>A0A1Q3G127_CULTA</name>
<dbReference type="InterPro" id="IPR017151">
    <property type="entry name" value="Xrn2/3/4"/>
</dbReference>
<dbReference type="GO" id="GO:0004534">
    <property type="term" value="F:5'-3' RNA exonuclease activity"/>
    <property type="evidence" value="ECO:0007669"/>
    <property type="project" value="UniProtKB-UniRule"/>
</dbReference>
<dbReference type="PIRSF" id="PIRSF037239">
    <property type="entry name" value="Exonuclease_Xrn2"/>
    <property type="match status" value="1"/>
</dbReference>
<evidence type="ECO:0000259" key="13">
    <source>
        <dbReference type="Pfam" id="PF03159"/>
    </source>
</evidence>
<feature type="compositionally biased region" description="Low complexity" evidence="12">
    <location>
        <begin position="985"/>
        <end position="1011"/>
    </location>
</feature>
<comment type="subcellular location">
    <subcellularLocation>
        <location evidence="1">Nucleus</location>
    </subcellularLocation>
</comment>
<dbReference type="AlphaFoldDB" id="A0A1Q3G127"/>
<dbReference type="FunFam" id="3.40.50.12390:FF:000001">
    <property type="entry name" value="5'-3' exoribonuclease"/>
    <property type="match status" value="1"/>
</dbReference>
<keyword evidence="8" id="KW-0862">Zinc</keyword>
<dbReference type="EMBL" id="GFDL01001534">
    <property type="protein sequence ID" value="JAV33511.1"/>
    <property type="molecule type" value="Transcribed_RNA"/>
</dbReference>
<evidence type="ECO:0000256" key="5">
    <source>
        <dbReference type="ARBA" id="ARBA00022723"/>
    </source>
</evidence>
<keyword evidence="9 11" id="KW-0269">Exonuclease</keyword>
<dbReference type="GO" id="GO:0006397">
    <property type="term" value="P:mRNA processing"/>
    <property type="evidence" value="ECO:0007669"/>
    <property type="project" value="UniProtKB-UniRule"/>
</dbReference>
<keyword evidence="3 11" id="KW-0507">mRNA processing</keyword>
<feature type="domain" description="Xrn1 N-terminal" evidence="13">
    <location>
        <begin position="1"/>
        <end position="255"/>
    </location>
</feature>
<dbReference type="Gene3D" id="1.25.40.1050">
    <property type="match status" value="1"/>
</dbReference>
<evidence type="ECO:0000256" key="10">
    <source>
        <dbReference type="ARBA" id="ARBA00023242"/>
    </source>
</evidence>
<dbReference type="PANTHER" id="PTHR12341:SF41">
    <property type="entry name" value="5'-3' EXORIBONUCLEASE 2"/>
    <property type="match status" value="1"/>
</dbReference>
<comment type="similarity">
    <text evidence="2 11">Belongs to the 5'-3' exonuclease family. XRN2/RAT1 subfamily.</text>
</comment>
<evidence type="ECO:0000256" key="6">
    <source>
        <dbReference type="ARBA" id="ARBA00022771"/>
    </source>
</evidence>
<sequence length="1011" mass="114001">MGVPAFFRWLSRKYPSVIVECVEEKHTDDDGNVLYDDMTKPNPNKVEFDNLYLDMNGIIHPCTHPEDKPAPRNEDEMMVAIFECIDRLMNIVRPRQVLYMAIDGVAPRAKMNQQRSRRFRASKEAAEKAAEIAKIREELAAKGCILPPEKEKGSHFDSNCITPGTPFMDRLSKCLQYYVHDRMNNNPGWKGLKVILSDANVPGEGEHKIMDYIRKQRAQPDHDPNTHHVLCGADADLIMLGLATHETHFTIIREEFLPNKERPCDICQQMGHEMKDCAGLKSARDCERSPPPPGKETQFIFVRLNVLKEYLAKELEMPNLPFTYDFERVIDDWVFMCFFVGNDFLPHLPSLEIRENAIDRLVTLYKKCVYKTKGYLTDSGDVTLDRVELIMTDLGYAEDEIFRNRKVTEDRFKERNKRMKMQKEREQRPNFEQLHNSQFAPTPLGRGQAPQAIVNPRQEAANFRMGGNNRNQQGSPQQDQQRRGQKRKADEPLSHAAAEEEPETPDEVRLWEDGFKDRYYESKFDVLPTNMKFRQTVAWEYVRGLCWVLKYYYQGCASWEWYFPYHYAPFASDFRSLQNVNKHFDRGTPFKPLQQLMGVFPAASRSHVPPAFAELMVDPKSPIIDFYPIDFHIDLNGKKFAWQGVALLPFVDEKRLFKATDPKVPELTQEERLRNENGLARLYLCAGSEAYRTARALYANEIDYEREVPVLAGCMRGLIIPTKENIQQDGVLPSPIPGLHPVCENQVLTLKFLDPQYDDDFIFPSRKLEGARDQPRVLGANEGPVVGFGPRTDRGRLGQSGHRMVNHYTGAGGGGGRGRGGGGGYNNYSRDSNNSYNNSSYNSSFNSSGGSFNNSSNNNSSSGNYNNASGNANNNSRGSGSSSGGGGGGGNLSVFEQLSSRINEYQQQVMSEISRDASSSGVMLPNPFANQIRYDYNTGGGGGRQNNYQNNRGGGYNNQRGGGGGGGRGGYQNNNQGGGGGYGGQRFNNNGQGGNRNNFGANRFNNNRRNY</sequence>
<accession>A0A1Q3G127</accession>
<evidence type="ECO:0000313" key="15">
    <source>
        <dbReference type="EMBL" id="JAV33511.1"/>
    </source>
</evidence>
<dbReference type="InterPro" id="IPR041412">
    <property type="entry name" value="Xrn1_helical"/>
</dbReference>
<reference evidence="15" key="1">
    <citation type="submission" date="2017-01" db="EMBL/GenBank/DDBJ databases">
        <title>A deep insight into the sialotranscriptome of adult male and female Cluex tarsalis mosquitoes.</title>
        <authorList>
            <person name="Ribeiro J.M."/>
            <person name="Moreira F."/>
            <person name="Bernard K.A."/>
            <person name="Calvo E."/>
        </authorList>
    </citation>
    <scope>NUCLEOTIDE SEQUENCE</scope>
    <source>
        <strain evidence="15">Kern County</strain>
        <tissue evidence="15">Salivary glands</tissue>
    </source>
</reference>
<evidence type="ECO:0000259" key="14">
    <source>
        <dbReference type="Pfam" id="PF17846"/>
    </source>
</evidence>
<evidence type="ECO:0000256" key="3">
    <source>
        <dbReference type="ARBA" id="ARBA00022664"/>
    </source>
</evidence>
<evidence type="ECO:0000256" key="2">
    <source>
        <dbReference type="ARBA" id="ARBA00006994"/>
    </source>
</evidence>
<dbReference type="Gene3D" id="3.40.50.12390">
    <property type="match status" value="2"/>
</dbReference>
<feature type="compositionally biased region" description="Low complexity" evidence="12">
    <location>
        <begin position="826"/>
        <end position="880"/>
    </location>
</feature>
<proteinExistence type="inferred from homology"/>
<evidence type="ECO:0000256" key="1">
    <source>
        <dbReference type="ARBA" id="ARBA00004123"/>
    </source>
</evidence>
<keyword evidence="4 11" id="KW-0540">Nuclease</keyword>
<dbReference type="GO" id="GO:0000956">
    <property type="term" value="P:nuclear-transcribed mRNA catabolic process"/>
    <property type="evidence" value="ECO:0007669"/>
    <property type="project" value="TreeGrafter"/>
</dbReference>
<evidence type="ECO:0000256" key="7">
    <source>
        <dbReference type="ARBA" id="ARBA00022801"/>
    </source>
</evidence>
<dbReference type="GO" id="GO:0005634">
    <property type="term" value="C:nucleus"/>
    <property type="evidence" value="ECO:0007669"/>
    <property type="project" value="UniProtKB-SubCell"/>
</dbReference>
<feature type="compositionally biased region" description="Low complexity" evidence="12">
    <location>
        <begin position="469"/>
        <end position="479"/>
    </location>
</feature>
<keyword evidence="10" id="KW-0539">Nucleus</keyword>
<comment type="function">
    <text evidence="11">Possesses 5'-&gt;3' exoribonuclease activity. May promote termination of transcription by RNA polymerase II.</text>
</comment>
<keyword evidence="6" id="KW-0863">Zinc-finger</keyword>
<evidence type="ECO:0000256" key="12">
    <source>
        <dbReference type="SAM" id="MobiDB-lite"/>
    </source>
</evidence>
<evidence type="ECO:0000256" key="4">
    <source>
        <dbReference type="ARBA" id="ARBA00022722"/>
    </source>
</evidence>
<dbReference type="EC" id="3.1.13.-" evidence="11"/>
<protein>
    <recommendedName>
        <fullName evidence="11">5'-3' exoribonuclease</fullName>
        <ecNumber evidence="11">3.1.13.-</ecNumber>
    </recommendedName>
</protein>
<evidence type="ECO:0000256" key="11">
    <source>
        <dbReference type="PIRNR" id="PIRNR037239"/>
    </source>
</evidence>
<keyword evidence="5" id="KW-0479">Metal-binding</keyword>
<dbReference type="FunFam" id="3.40.50.12390:FF:000003">
    <property type="entry name" value="5'-3' exoribonuclease"/>
    <property type="match status" value="1"/>
</dbReference>
<dbReference type="GO" id="GO:0008270">
    <property type="term" value="F:zinc ion binding"/>
    <property type="evidence" value="ECO:0007669"/>
    <property type="project" value="UniProtKB-KW"/>
</dbReference>
<feature type="compositionally biased region" description="Gly residues" evidence="12">
    <location>
        <begin position="810"/>
        <end position="825"/>
    </location>
</feature>
<keyword evidence="7 11" id="KW-0378">Hydrolase</keyword>
<dbReference type="GO" id="GO:0003723">
    <property type="term" value="F:RNA binding"/>
    <property type="evidence" value="ECO:0007669"/>
    <property type="project" value="TreeGrafter"/>
</dbReference>
<dbReference type="FunFam" id="1.25.40.1050:FF:000002">
    <property type="entry name" value="5'-3' exoribonuclease"/>
    <property type="match status" value="1"/>
</dbReference>
<dbReference type="InterPro" id="IPR027073">
    <property type="entry name" value="5_3_exoribonuclease"/>
</dbReference>
<organism evidence="15">
    <name type="scientific">Culex tarsalis</name>
    <name type="common">Encephalitis mosquito</name>
    <dbReference type="NCBI Taxonomy" id="7177"/>
    <lineage>
        <taxon>Eukaryota</taxon>
        <taxon>Metazoa</taxon>
        <taxon>Ecdysozoa</taxon>
        <taxon>Arthropoda</taxon>
        <taxon>Hexapoda</taxon>
        <taxon>Insecta</taxon>
        <taxon>Pterygota</taxon>
        <taxon>Neoptera</taxon>
        <taxon>Endopterygota</taxon>
        <taxon>Diptera</taxon>
        <taxon>Nematocera</taxon>
        <taxon>Culicoidea</taxon>
        <taxon>Culicidae</taxon>
        <taxon>Culicinae</taxon>
        <taxon>Culicini</taxon>
        <taxon>Culex</taxon>
        <taxon>Culex</taxon>
    </lineage>
</organism>
<dbReference type="Pfam" id="PF03159">
    <property type="entry name" value="XRN_N"/>
    <property type="match status" value="1"/>
</dbReference>
<dbReference type="CDD" id="cd18673">
    <property type="entry name" value="PIN_XRN1-2-like"/>
    <property type="match status" value="1"/>
</dbReference>
<feature type="domain" description="Xrn1 helical" evidence="14">
    <location>
        <begin position="323"/>
        <end position="779"/>
    </location>
</feature>
<feature type="compositionally biased region" description="Gly residues" evidence="12">
    <location>
        <begin position="881"/>
        <end position="891"/>
    </location>
</feature>
<feature type="region of interest" description="Disordered" evidence="12">
    <location>
        <begin position="413"/>
        <end position="449"/>
    </location>
</feature>
<evidence type="ECO:0000256" key="9">
    <source>
        <dbReference type="ARBA" id="ARBA00022839"/>
    </source>
</evidence>
<feature type="compositionally biased region" description="Gly residues" evidence="12">
    <location>
        <begin position="952"/>
        <end position="984"/>
    </location>
</feature>